<gene>
    <name evidence="7" type="primary">flgB</name>
    <name evidence="7" type="ORF">PXC00_08625</name>
</gene>
<dbReference type="Proteomes" id="UP001300604">
    <property type="component" value="Chromosome"/>
</dbReference>
<evidence type="ECO:0000256" key="6">
    <source>
        <dbReference type="PIRNR" id="PIRNR002889"/>
    </source>
</evidence>
<evidence type="ECO:0000256" key="2">
    <source>
        <dbReference type="ARBA" id="ARBA00009677"/>
    </source>
</evidence>
<comment type="similarity">
    <text evidence="2 6">Belongs to the flagella basal body rod proteins family.</text>
</comment>
<dbReference type="RefSeq" id="WP_275843904.1">
    <property type="nucleotide sequence ID" value="NZ_CP135996.1"/>
</dbReference>
<reference evidence="8" key="1">
    <citation type="submission" date="2024-06" db="EMBL/GenBank/DDBJ databases">
        <title>Caproicibacterium argilliputei sp. nov, a novel caproic acid producing anaerobic bacterium isolated from pit mud.</title>
        <authorList>
            <person name="Zeng C."/>
        </authorList>
    </citation>
    <scope>NUCLEOTIDE SEQUENCE [LARGE SCALE GENOMIC DNA]</scope>
    <source>
        <strain evidence="8">ZCY20-5</strain>
    </source>
</reference>
<dbReference type="GO" id="GO:0071973">
    <property type="term" value="P:bacterial-type flagellum-dependent cell motility"/>
    <property type="evidence" value="ECO:0007669"/>
    <property type="project" value="InterPro"/>
</dbReference>
<keyword evidence="4 6" id="KW-0975">Bacterial flagellum</keyword>
<dbReference type="InterPro" id="IPR006300">
    <property type="entry name" value="FlgB"/>
</dbReference>
<keyword evidence="7" id="KW-0969">Cilium</keyword>
<protein>
    <recommendedName>
        <fullName evidence="3 6">Flagellar basal body rod protein FlgB</fullName>
    </recommendedName>
</protein>
<dbReference type="GO" id="GO:0030694">
    <property type="term" value="C:bacterial-type flagellum basal body, rod"/>
    <property type="evidence" value="ECO:0007669"/>
    <property type="project" value="InterPro"/>
</dbReference>
<name>A0AA97D8M1_9FIRM</name>
<evidence type="ECO:0000256" key="4">
    <source>
        <dbReference type="ARBA" id="ARBA00023143"/>
    </source>
</evidence>
<comment type="function">
    <text evidence="5 6">Structural component of flagellum, the bacterial motility apparatus. Part of the rod structure of flagellar basal body.</text>
</comment>
<evidence type="ECO:0000256" key="1">
    <source>
        <dbReference type="ARBA" id="ARBA00004117"/>
    </source>
</evidence>
<dbReference type="PIRSF" id="PIRSF002889">
    <property type="entry name" value="Rod_FlgB"/>
    <property type="match status" value="1"/>
</dbReference>
<evidence type="ECO:0000256" key="3">
    <source>
        <dbReference type="ARBA" id="ARBA00014376"/>
    </source>
</evidence>
<comment type="subcellular location">
    <subcellularLocation>
        <location evidence="1 6">Bacterial flagellum basal body</location>
    </subcellularLocation>
</comment>
<organism evidence="7 8">
    <name type="scientific">Caproicibacterium argilliputei</name>
    <dbReference type="NCBI Taxonomy" id="3030016"/>
    <lineage>
        <taxon>Bacteria</taxon>
        <taxon>Bacillati</taxon>
        <taxon>Bacillota</taxon>
        <taxon>Clostridia</taxon>
        <taxon>Eubacteriales</taxon>
        <taxon>Oscillospiraceae</taxon>
        <taxon>Caproicibacterium</taxon>
    </lineage>
</organism>
<evidence type="ECO:0000256" key="5">
    <source>
        <dbReference type="ARBA" id="ARBA00024934"/>
    </source>
</evidence>
<accession>A0AA97D8M1</accession>
<dbReference type="KEGG" id="carl:PXC00_08625"/>
<comment type="subunit">
    <text evidence="6">The basal body constitutes a major portion of the flagellar organelle and consists of a number of rings mounted on a central rod.</text>
</comment>
<reference evidence="7 8" key="2">
    <citation type="submission" date="2024-06" db="EMBL/GenBank/DDBJ databases">
        <title>Caproicibacterium argilliputei sp. nov, a novel caproic acid producing anaerobic bacterium isolated from pit mud.</title>
        <authorList>
            <person name="Xia S."/>
        </authorList>
    </citation>
    <scope>NUCLEOTIDE SEQUENCE [LARGE SCALE GENOMIC DNA]</scope>
    <source>
        <strain evidence="7 8">ZCY20-5</strain>
    </source>
</reference>
<dbReference type="NCBIfam" id="TIGR01396">
    <property type="entry name" value="FlgB"/>
    <property type="match status" value="1"/>
</dbReference>
<keyword evidence="7" id="KW-0282">Flagellum</keyword>
<dbReference type="AlphaFoldDB" id="A0AA97D8M1"/>
<evidence type="ECO:0000313" key="7">
    <source>
        <dbReference type="EMBL" id="WOC31289.1"/>
    </source>
</evidence>
<keyword evidence="8" id="KW-1185">Reference proteome</keyword>
<evidence type="ECO:0000313" key="8">
    <source>
        <dbReference type="Proteomes" id="UP001300604"/>
    </source>
</evidence>
<proteinExistence type="inferred from homology"/>
<sequence length="122" mass="13957">MLFDTKTFHALEGGLNASWLQQQVVSQNLSNLETPNYKTKSVQFQDLLNKNMQGSSATSGDYAFQTSVNTEDNTNNRLDENNVDSDEQSMELYKSYVQYSYLTSKMNSQFSNFKYVVTNAFK</sequence>
<keyword evidence="7" id="KW-0966">Cell projection</keyword>
<dbReference type="EMBL" id="CP135996">
    <property type="protein sequence ID" value="WOC31289.1"/>
    <property type="molecule type" value="Genomic_DNA"/>
</dbReference>
<reference evidence="8" key="3">
    <citation type="submission" date="2024-06" db="EMBL/GenBank/DDBJ databases">
        <authorList>
            <person name="Zeng C."/>
        </authorList>
    </citation>
    <scope>NUCLEOTIDE SEQUENCE [LARGE SCALE GENOMIC DNA]</scope>
    <source>
        <strain evidence="8">ZCY20-5</strain>
    </source>
</reference>